<comment type="caution">
    <text evidence="1">The sequence shown here is derived from an EMBL/GenBank/DDBJ whole genome shotgun (WGS) entry which is preliminary data.</text>
</comment>
<dbReference type="EMBL" id="SSNZ01000010">
    <property type="protein sequence ID" value="THF47903.1"/>
    <property type="molecule type" value="Genomic_DNA"/>
</dbReference>
<gene>
    <name evidence="1" type="ORF">E6C50_15840</name>
</gene>
<dbReference type="AlphaFoldDB" id="A0A4V3W7M4"/>
<name>A0A4V3W7M4_9FLAO</name>
<dbReference type="OrthoDB" id="1446045at2"/>
<evidence type="ECO:0000313" key="2">
    <source>
        <dbReference type="Proteomes" id="UP000307507"/>
    </source>
</evidence>
<proteinExistence type="predicted"/>
<evidence type="ECO:0000313" key="1">
    <source>
        <dbReference type="EMBL" id="THF47903.1"/>
    </source>
</evidence>
<dbReference type="RefSeq" id="WP_136404217.1">
    <property type="nucleotide sequence ID" value="NZ_SSNZ01000010.1"/>
</dbReference>
<protein>
    <submittedName>
        <fullName evidence="1">Uncharacterized protein</fullName>
    </submittedName>
</protein>
<organism evidence="1 2">
    <name type="scientific">Flavobacterium supellecticarium</name>
    <dbReference type="NCBI Taxonomy" id="2565924"/>
    <lineage>
        <taxon>Bacteria</taxon>
        <taxon>Pseudomonadati</taxon>
        <taxon>Bacteroidota</taxon>
        <taxon>Flavobacteriia</taxon>
        <taxon>Flavobacteriales</taxon>
        <taxon>Flavobacteriaceae</taxon>
        <taxon>Flavobacterium</taxon>
    </lineage>
</organism>
<dbReference type="Proteomes" id="UP000307507">
    <property type="component" value="Unassembled WGS sequence"/>
</dbReference>
<sequence>MKLPLQDILDGIREWNKVRKDRELATFYLSTARYFSFECADKGTSKYLHAYPGIYENHLYFFLIPSEFDSPDSKAVADIDAHINATPVNIGMGNGGQELPEKEAQERIDNWDNNVKEWVSVQIDAPEGIFQAFAIPTDYIKEKVAIPYDADFALRASTAAVSGYVADLVIVDKELKKSVYYDTVRPVPPFAPLEGDFYLLQLAEN</sequence>
<keyword evidence="2" id="KW-1185">Reference proteome</keyword>
<reference evidence="1 2" key="1">
    <citation type="submission" date="2019-04" db="EMBL/GenBank/DDBJ databases">
        <title>Flavobacterium sp. nov. isolated from construction timber.</title>
        <authorList>
            <person name="Lin S.-Y."/>
            <person name="Chang C.-T."/>
            <person name="Young C.-C."/>
        </authorList>
    </citation>
    <scope>NUCLEOTIDE SEQUENCE [LARGE SCALE GENOMIC DNA]</scope>
    <source>
        <strain evidence="1 2">CC-CTC003</strain>
    </source>
</reference>
<accession>A0A4V3W7M4</accession>